<keyword evidence="3" id="KW-1185">Reference proteome</keyword>
<dbReference type="Gene3D" id="3.90.550.10">
    <property type="entry name" value="Spore Coat Polysaccharide Biosynthesis Protein SpsA, Chain A"/>
    <property type="match status" value="1"/>
</dbReference>
<dbReference type="RefSeq" id="WP_204841198.1">
    <property type="nucleotide sequence ID" value="NZ_JAFBCL010000001.1"/>
</dbReference>
<dbReference type="PANTHER" id="PTHR43685">
    <property type="entry name" value="GLYCOSYLTRANSFERASE"/>
    <property type="match status" value="1"/>
</dbReference>
<dbReference type="PROSITE" id="PS50222">
    <property type="entry name" value="EF_HAND_2"/>
    <property type="match status" value="1"/>
</dbReference>
<evidence type="ECO:0000313" key="2">
    <source>
        <dbReference type="EMBL" id="MBM7810195.1"/>
    </source>
</evidence>
<sequence length="357" mass="40320">MTQAPARPTVDVVIPCYNYARFLRACVRSVLDQPGVDVRVLIIDDTSTDDTPQVMAELMRDPRVEGRRHEVNQGHIATYNEGLLEWAKADYTVLLSADDLLAPGSLARAAEVFEANPGVGMVYGRVVYYTVGEEDGAAGRTDLPKIIAPPAGRTVWSGVDWIENRCRTGQNVLSSPEAVVRTSVQQQVGGYRPDLPHAGDLEMWMRIAAVSDIGYVRGKPAAYYRVHQQSMFRTRFSSVFADLEQRQAVFDRFFTEHPDLPPRLKHLANRSIAKDALWRAVRAYDRDKLAEIPVEELVEFARRVYPHAERLPEYRALRRRRALGPALCSRTQLFVGAHLVKRGRGLLGKQVWKWRGQ</sequence>
<dbReference type="InterPro" id="IPR001173">
    <property type="entry name" value="Glyco_trans_2-like"/>
</dbReference>
<reference evidence="2 3" key="1">
    <citation type="submission" date="2021-01" db="EMBL/GenBank/DDBJ databases">
        <title>Sequencing the genomes of 1000 actinobacteria strains.</title>
        <authorList>
            <person name="Klenk H.-P."/>
        </authorList>
    </citation>
    <scope>NUCLEOTIDE SEQUENCE [LARGE SCALE GENOMIC DNA]</scope>
    <source>
        <strain evidence="2 3">DSM 44581</strain>
    </source>
</reference>
<accession>A0ABS2S2N1</accession>
<dbReference type="Proteomes" id="UP001195724">
    <property type="component" value="Unassembled WGS sequence"/>
</dbReference>
<dbReference type="SUPFAM" id="SSF53448">
    <property type="entry name" value="Nucleotide-diphospho-sugar transferases"/>
    <property type="match status" value="1"/>
</dbReference>
<dbReference type="InterPro" id="IPR050834">
    <property type="entry name" value="Glycosyltransf_2"/>
</dbReference>
<evidence type="ECO:0000313" key="3">
    <source>
        <dbReference type="Proteomes" id="UP001195724"/>
    </source>
</evidence>
<evidence type="ECO:0000259" key="1">
    <source>
        <dbReference type="PROSITE" id="PS50222"/>
    </source>
</evidence>
<dbReference type="Pfam" id="PF00535">
    <property type="entry name" value="Glycos_transf_2"/>
    <property type="match status" value="1"/>
</dbReference>
<dbReference type="PANTHER" id="PTHR43685:SF2">
    <property type="entry name" value="GLYCOSYLTRANSFERASE 2-LIKE DOMAIN-CONTAINING PROTEIN"/>
    <property type="match status" value="1"/>
</dbReference>
<name>A0ABS2S2N1_9PSEU</name>
<dbReference type="InterPro" id="IPR029044">
    <property type="entry name" value="Nucleotide-diphossugar_trans"/>
</dbReference>
<feature type="domain" description="EF-hand" evidence="1">
    <location>
        <begin position="272"/>
        <end position="307"/>
    </location>
</feature>
<gene>
    <name evidence="2" type="ORF">JOE68_001060</name>
</gene>
<dbReference type="EMBL" id="JAFBCL010000001">
    <property type="protein sequence ID" value="MBM7810195.1"/>
    <property type="molecule type" value="Genomic_DNA"/>
</dbReference>
<dbReference type="InterPro" id="IPR002048">
    <property type="entry name" value="EF_hand_dom"/>
</dbReference>
<proteinExistence type="predicted"/>
<protein>
    <submittedName>
        <fullName evidence="2">Glycosyltransferase involved in cell wall biosynthesis</fullName>
    </submittedName>
</protein>
<comment type="caution">
    <text evidence="2">The sequence shown here is derived from an EMBL/GenBank/DDBJ whole genome shotgun (WGS) entry which is preliminary data.</text>
</comment>
<organism evidence="2 3">
    <name type="scientific">Saccharothrix algeriensis</name>
    <dbReference type="NCBI Taxonomy" id="173560"/>
    <lineage>
        <taxon>Bacteria</taxon>
        <taxon>Bacillati</taxon>
        <taxon>Actinomycetota</taxon>
        <taxon>Actinomycetes</taxon>
        <taxon>Pseudonocardiales</taxon>
        <taxon>Pseudonocardiaceae</taxon>
        <taxon>Saccharothrix</taxon>
    </lineage>
</organism>